<evidence type="ECO:0000313" key="2">
    <source>
        <dbReference type="Proteomes" id="UP000028045"/>
    </source>
</evidence>
<feature type="non-terminal residue" evidence="1">
    <location>
        <position position="29"/>
    </location>
</feature>
<dbReference type="HOGENOM" id="CLU_3412130_0_0_1"/>
<accession>A0A084B657</accession>
<evidence type="ECO:0000313" key="1">
    <source>
        <dbReference type="EMBL" id="KEY73036.1"/>
    </source>
</evidence>
<dbReference type="EMBL" id="KL647941">
    <property type="protein sequence ID" value="KEY73036.1"/>
    <property type="molecule type" value="Genomic_DNA"/>
</dbReference>
<protein>
    <submittedName>
        <fullName evidence="1">Uncharacterized protein</fullName>
    </submittedName>
</protein>
<keyword evidence="2" id="KW-1185">Reference proteome</keyword>
<proteinExistence type="predicted"/>
<organism evidence="1 2">
    <name type="scientific">Stachybotrys chartarum (strain CBS 109288 / IBT 7711)</name>
    <name type="common">Toxic black mold</name>
    <name type="synonym">Stilbospora chartarum</name>
    <dbReference type="NCBI Taxonomy" id="1280523"/>
    <lineage>
        <taxon>Eukaryota</taxon>
        <taxon>Fungi</taxon>
        <taxon>Dikarya</taxon>
        <taxon>Ascomycota</taxon>
        <taxon>Pezizomycotina</taxon>
        <taxon>Sordariomycetes</taxon>
        <taxon>Hypocreomycetidae</taxon>
        <taxon>Hypocreales</taxon>
        <taxon>Stachybotryaceae</taxon>
        <taxon>Stachybotrys</taxon>
    </lineage>
</organism>
<sequence length="29" mass="3012">GRLATAGLATAGLAARKKAQSWCRHRGGF</sequence>
<name>A0A084B657_STACB</name>
<feature type="non-terminal residue" evidence="1">
    <location>
        <position position="1"/>
    </location>
</feature>
<dbReference type="Proteomes" id="UP000028045">
    <property type="component" value="Unassembled WGS sequence"/>
</dbReference>
<dbReference type="AlphaFoldDB" id="A0A084B657"/>
<reference evidence="1 2" key="1">
    <citation type="journal article" date="2014" name="BMC Genomics">
        <title>Comparative genome sequencing reveals chemotype-specific gene clusters in the toxigenic black mold Stachybotrys.</title>
        <authorList>
            <person name="Semeiks J."/>
            <person name="Borek D."/>
            <person name="Otwinowski Z."/>
            <person name="Grishin N.V."/>
        </authorList>
    </citation>
    <scope>NUCLEOTIDE SEQUENCE [LARGE SCALE GENOMIC DNA]</scope>
    <source>
        <strain evidence="2">CBS 109288 / IBT 7711</strain>
    </source>
</reference>
<gene>
    <name evidence="1" type="ORF">S7711_09893</name>
</gene>